<feature type="region of interest" description="Disordered" evidence="1">
    <location>
        <begin position="150"/>
        <end position="176"/>
    </location>
</feature>
<organism evidence="2 3">
    <name type="scientific">Striga asiatica</name>
    <name type="common">Asiatic witchweed</name>
    <name type="synonym">Buchnera asiatica</name>
    <dbReference type="NCBI Taxonomy" id="4170"/>
    <lineage>
        <taxon>Eukaryota</taxon>
        <taxon>Viridiplantae</taxon>
        <taxon>Streptophyta</taxon>
        <taxon>Embryophyta</taxon>
        <taxon>Tracheophyta</taxon>
        <taxon>Spermatophyta</taxon>
        <taxon>Magnoliopsida</taxon>
        <taxon>eudicotyledons</taxon>
        <taxon>Gunneridae</taxon>
        <taxon>Pentapetalae</taxon>
        <taxon>asterids</taxon>
        <taxon>lamiids</taxon>
        <taxon>Lamiales</taxon>
        <taxon>Orobanchaceae</taxon>
        <taxon>Buchnereae</taxon>
        <taxon>Striga</taxon>
    </lineage>
</organism>
<dbReference type="OrthoDB" id="1937314at2759"/>
<proteinExistence type="predicted"/>
<dbReference type="PANTHER" id="PTHR38936">
    <property type="entry name" value="TITIN-LIKE ISOFORM X2"/>
    <property type="match status" value="1"/>
</dbReference>
<evidence type="ECO:0000313" key="3">
    <source>
        <dbReference type="Proteomes" id="UP000325081"/>
    </source>
</evidence>
<reference evidence="3" key="1">
    <citation type="journal article" date="2019" name="Curr. Biol.">
        <title>Genome Sequence of Striga asiatica Provides Insight into the Evolution of Plant Parasitism.</title>
        <authorList>
            <person name="Yoshida S."/>
            <person name="Kim S."/>
            <person name="Wafula E.K."/>
            <person name="Tanskanen J."/>
            <person name="Kim Y.M."/>
            <person name="Honaas L."/>
            <person name="Yang Z."/>
            <person name="Spallek T."/>
            <person name="Conn C.E."/>
            <person name="Ichihashi Y."/>
            <person name="Cheong K."/>
            <person name="Cui S."/>
            <person name="Der J.P."/>
            <person name="Gundlach H."/>
            <person name="Jiao Y."/>
            <person name="Hori C."/>
            <person name="Ishida J.K."/>
            <person name="Kasahara H."/>
            <person name="Kiba T."/>
            <person name="Kim M.S."/>
            <person name="Koo N."/>
            <person name="Laohavisit A."/>
            <person name="Lee Y.H."/>
            <person name="Lumba S."/>
            <person name="McCourt P."/>
            <person name="Mortimer J.C."/>
            <person name="Mutuku J.M."/>
            <person name="Nomura T."/>
            <person name="Sasaki-Sekimoto Y."/>
            <person name="Seto Y."/>
            <person name="Wang Y."/>
            <person name="Wakatake T."/>
            <person name="Sakakibara H."/>
            <person name="Demura T."/>
            <person name="Yamaguchi S."/>
            <person name="Yoneyama K."/>
            <person name="Manabe R.I."/>
            <person name="Nelson D.C."/>
            <person name="Schulman A.H."/>
            <person name="Timko M.P."/>
            <person name="dePamphilis C.W."/>
            <person name="Choi D."/>
            <person name="Shirasu K."/>
        </authorList>
    </citation>
    <scope>NUCLEOTIDE SEQUENCE [LARGE SCALE GENOMIC DNA]</scope>
    <source>
        <strain evidence="3">cv. UVA1</strain>
    </source>
</reference>
<keyword evidence="3" id="KW-1185">Reference proteome</keyword>
<sequence length="176" mass="19972">MGRKRKIVAKSSAAAVEAKSSNLYRGISLSDEKLPSQTPVSERLDEDPSPDVRYKSLYFSSQKKVHERLDDGPSPDVHYKNLYFNSQKKLQELMEENYELVRKLEFAEGQVAAYQKMIGVMGPVKEVMFVSRFEKSIKDNVSLLPQAAQNCVPSTPAANANEEPKQKKRSYKKRKA</sequence>
<feature type="region of interest" description="Disordered" evidence="1">
    <location>
        <begin position="28"/>
        <end position="49"/>
    </location>
</feature>
<dbReference type="Proteomes" id="UP000325081">
    <property type="component" value="Unassembled WGS sequence"/>
</dbReference>
<accession>A0A5A7RDD0</accession>
<dbReference type="PANTHER" id="PTHR38936:SF1">
    <property type="entry name" value="DUF641 DOMAIN-CONTAINING PROTEIN"/>
    <property type="match status" value="1"/>
</dbReference>
<evidence type="ECO:0000256" key="1">
    <source>
        <dbReference type="SAM" id="MobiDB-lite"/>
    </source>
</evidence>
<keyword evidence="2" id="KW-0687">Ribonucleoprotein</keyword>
<keyword evidence="2" id="KW-0689">Ribosomal protein</keyword>
<comment type="caution">
    <text evidence="2">The sequence shown here is derived from an EMBL/GenBank/DDBJ whole genome shotgun (WGS) entry which is preliminary data.</text>
</comment>
<name>A0A5A7RDD0_STRAF</name>
<dbReference type="EMBL" id="BKCP01011626">
    <property type="protein sequence ID" value="GER55306.1"/>
    <property type="molecule type" value="Genomic_DNA"/>
</dbReference>
<protein>
    <submittedName>
        <fullName evidence="2">50S ribosomal protein L10</fullName>
    </submittedName>
</protein>
<dbReference type="GO" id="GO:0005840">
    <property type="term" value="C:ribosome"/>
    <property type="evidence" value="ECO:0007669"/>
    <property type="project" value="UniProtKB-KW"/>
</dbReference>
<gene>
    <name evidence="2" type="ORF">STAS_32967</name>
</gene>
<feature type="compositionally biased region" description="Basic residues" evidence="1">
    <location>
        <begin position="166"/>
        <end position="176"/>
    </location>
</feature>
<dbReference type="AlphaFoldDB" id="A0A5A7RDD0"/>
<evidence type="ECO:0000313" key="2">
    <source>
        <dbReference type="EMBL" id="GER55306.1"/>
    </source>
</evidence>